<dbReference type="InterPro" id="IPR009057">
    <property type="entry name" value="Homeodomain-like_sf"/>
</dbReference>
<comment type="caution">
    <text evidence="6">The sequence shown here is derived from an EMBL/GenBank/DDBJ whole genome shotgun (WGS) entry which is preliminary data.</text>
</comment>
<evidence type="ECO:0000256" key="3">
    <source>
        <dbReference type="ARBA" id="ARBA00023163"/>
    </source>
</evidence>
<dbReference type="Pfam" id="PF00440">
    <property type="entry name" value="TetR_N"/>
    <property type="match status" value="1"/>
</dbReference>
<name>A0A9W6KX64_9PSEU</name>
<evidence type="ECO:0000313" key="7">
    <source>
        <dbReference type="Proteomes" id="UP001143463"/>
    </source>
</evidence>
<evidence type="ECO:0000256" key="4">
    <source>
        <dbReference type="PROSITE-ProRule" id="PRU00335"/>
    </source>
</evidence>
<dbReference type="PANTHER" id="PTHR47506">
    <property type="entry name" value="TRANSCRIPTIONAL REGULATORY PROTEIN"/>
    <property type="match status" value="1"/>
</dbReference>
<keyword evidence="7" id="KW-1185">Reference proteome</keyword>
<keyword evidence="3" id="KW-0804">Transcription</keyword>
<dbReference type="SUPFAM" id="SSF48498">
    <property type="entry name" value="Tetracyclin repressor-like, C-terminal domain"/>
    <property type="match status" value="1"/>
</dbReference>
<evidence type="ECO:0000256" key="2">
    <source>
        <dbReference type="ARBA" id="ARBA00023125"/>
    </source>
</evidence>
<reference evidence="6" key="2">
    <citation type="submission" date="2023-01" db="EMBL/GenBank/DDBJ databases">
        <authorList>
            <person name="Sun Q."/>
            <person name="Evtushenko L."/>
        </authorList>
    </citation>
    <scope>NUCLEOTIDE SEQUENCE</scope>
    <source>
        <strain evidence="6">VKM Ac-1069</strain>
    </source>
</reference>
<gene>
    <name evidence="6" type="ORF">GCM10017577_04780</name>
</gene>
<keyword evidence="1" id="KW-0805">Transcription regulation</keyword>
<organism evidence="6 7">
    <name type="scientific">Pseudonocardia halophobica</name>
    <dbReference type="NCBI Taxonomy" id="29401"/>
    <lineage>
        <taxon>Bacteria</taxon>
        <taxon>Bacillati</taxon>
        <taxon>Actinomycetota</taxon>
        <taxon>Actinomycetes</taxon>
        <taxon>Pseudonocardiales</taxon>
        <taxon>Pseudonocardiaceae</taxon>
        <taxon>Pseudonocardia</taxon>
    </lineage>
</organism>
<dbReference type="InterPro" id="IPR001647">
    <property type="entry name" value="HTH_TetR"/>
</dbReference>
<dbReference type="PRINTS" id="PR00455">
    <property type="entry name" value="HTHTETR"/>
</dbReference>
<dbReference type="PANTHER" id="PTHR47506:SF1">
    <property type="entry name" value="HTH-TYPE TRANSCRIPTIONAL REGULATOR YJDC"/>
    <property type="match status" value="1"/>
</dbReference>
<evidence type="ECO:0000256" key="1">
    <source>
        <dbReference type="ARBA" id="ARBA00023015"/>
    </source>
</evidence>
<feature type="DNA-binding region" description="H-T-H motif" evidence="4">
    <location>
        <begin position="30"/>
        <end position="49"/>
    </location>
</feature>
<dbReference type="EMBL" id="BSFQ01000002">
    <property type="protein sequence ID" value="GLL09338.1"/>
    <property type="molecule type" value="Genomic_DNA"/>
</dbReference>
<accession>A0A9W6KX64</accession>
<sequence length="219" mass="23210">MRTPRPSPARERLLAVADQLFYERGIHAVGVDTIVARADTAKTTLYGHFGSKDALVDAYLQRRSQLWQEHVEAEIAASDSGPAARILRVFEVLGRSLAEPGFRGCPFINACAEFADDHAAAATARAHRRWLHGVFARLADQAGAADPELLATQLGMLYDGSMVAAHVDSDRAAATTARAAAAALLIASGIEVDTTAAVGLRSGSPRCSPLVAPWERPGG</sequence>
<dbReference type="PROSITE" id="PS50977">
    <property type="entry name" value="HTH_TETR_2"/>
    <property type="match status" value="1"/>
</dbReference>
<protein>
    <recommendedName>
        <fullName evidence="5">HTH tetR-type domain-containing protein</fullName>
    </recommendedName>
</protein>
<reference evidence="6" key="1">
    <citation type="journal article" date="2014" name="Int. J. Syst. Evol. Microbiol.">
        <title>Complete genome sequence of Corynebacterium casei LMG S-19264T (=DSM 44701T), isolated from a smear-ripened cheese.</title>
        <authorList>
            <consortium name="US DOE Joint Genome Institute (JGI-PGF)"/>
            <person name="Walter F."/>
            <person name="Albersmeier A."/>
            <person name="Kalinowski J."/>
            <person name="Ruckert C."/>
        </authorList>
    </citation>
    <scope>NUCLEOTIDE SEQUENCE</scope>
    <source>
        <strain evidence="6">VKM Ac-1069</strain>
    </source>
</reference>
<dbReference type="GO" id="GO:0003677">
    <property type="term" value="F:DNA binding"/>
    <property type="evidence" value="ECO:0007669"/>
    <property type="project" value="UniProtKB-UniRule"/>
</dbReference>
<dbReference type="Proteomes" id="UP001143463">
    <property type="component" value="Unassembled WGS sequence"/>
</dbReference>
<dbReference type="Pfam" id="PF16925">
    <property type="entry name" value="TetR_C_13"/>
    <property type="match status" value="1"/>
</dbReference>
<keyword evidence="2 4" id="KW-0238">DNA-binding</keyword>
<dbReference type="AlphaFoldDB" id="A0A9W6KX64"/>
<dbReference type="Gene3D" id="1.10.357.10">
    <property type="entry name" value="Tetracycline Repressor, domain 2"/>
    <property type="match status" value="1"/>
</dbReference>
<evidence type="ECO:0000313" key="6">
    <source>
        <dbReference type="EMBL" id="GLL09338.1"/>
    </source>
</evidence>
<proteinExistence type="predicted"/>
<feature type="domain" description="HTH tetR-type" evidence="5">
    <location>
        <begin position="7"/>
        <end position="67"/>
    </location>
</feature>
<dbReference type="InterPro" id="IPR011075">
    <property type="entry name" value="TetR_C"/>
</dbReference>
<dbReference type="SUPFAM" id="SSF46689">
    <property type="entry name" value="Homeodomain-like"/>
    <property type="match status" value="1"/>
</dbReference>
<dbReference type="InterPro" id="IPR036271">
    <property type="entry name" value="Tet_transcr_reg_TetR-rel_C_sf"/>
</dbReference>
<evidence type="ECO:0000259" key="5">
    <source>
        <dbReference type="PROSITE" id="PS50977"/>
    </source>
</evidence>